<evidence type="ECO:0000313" key="2">
    <source>
        <dbReference type="EMBL" id="RTR01507.1"/>
    </source>
</evidence>
<comment type="caution">
    <text evidence="2">The sequence shown here is derived from an EMBL/GenBank/DDBJ whole genome shotgun (WGS) entry which is preliminary data.</text>
</comment>
<keyword evidence="3" id="KW-1185">Reference proteome</keyword>
<evidence type="ECO:0000313" key="3">
    <source>
        <dbReference type="Proteomes" id="UP000267400"/>
    </source>
</evidence>
<evidence type="ECO:0000256" key="1">
    <source>
        <dbReference type="SAM" id="MobiDB-lite"/>
    </source>
</evidence>
<organism evidence="2 3">
    <name type="scientific">Halomonas nitroreducens</name>
    <dbReference type="NCBI Taxonomy" id="447425"/>
    <lineage>
        <taxon>Bacteria</taxon>
        <taxon>Pseudomonadati</taxon>
        <taxon>Pseudomonadota</taxon>
        <taxon>Gammaproteobacteria</taxon>
        <taxon>Oceanospirillales</taxon>
        <taxon>Halomonadaceae</taxon>
        <taxon>Halomonas</taxon>
    </lineage>
</organism>
<dbReference type="Proteomes" id="UP000267400">
    <property type="component" value="Unassembled WGS sequence"/>
</dbReference>
<name>A0A3S0HS97_9GAMM</name>
<accession>A0A3S0HS97</accession>
<protein>
    <submittedName>
        <fullName evidence="2">Uncharacterized protein</fullName>
    </submittedName>
</protein>
<feature type="region of interest" description="Disordered" evidence="1">
    <location>
        <begin position="57"/>
        <end position="90"/>
    </location>
</feature>
<reference evidence="2 3" key="1">
    <citation type="submission" date="2018-12" db="EMBL/GenBank/DDBJ databases">
        <authorList>
            <person name="Yu L."/>
        </authorList>
    </citation>
    <scope>NUCLEOTIDE SEQUENCE [LARGE SCALE GENOMIC DNA]</scope>
    <source>
        <strain evidence="2 3">11S</strain>
    </source>
</reference>
<proteinExistence type="predicted"/>
<dbReference type="AlphaFoldDB" id="A0A3S0HS97"/>
<sequence length="90" mass="10204">MPNKNCKKTENTVNYLIKIRSIEPLPVFDLLVKVKGDFRMVKDKFFHKVKRTAHAPRWQYRQATRTKAGHDPGGAGRGSARVAGKPVMGR</sequence>
<gene>
    <name evidence="2" type="ORF">EKG36_14045</name>
</gene>
<dbReference type="EMBL" id="RXNS01000013">
    <property type="protein sequence ID" value="RTR01507.1"/>
    <property type="molecule type" value="Genomic_DNA"/>
</dbReference>
<dbReference type="RefSeq" id="WP_126485165.1">
    <property type="nucleotide sequence ID" value="NZ_RXNS01000013.1"/>
</dbReference>